<dbReference type="RefSeq" id="WP_165767139.1">
    <property type="nucleotide sequence ID" value="NZ_CBCSCN010000014.1"/>
</dbReference>
<accession>A0A1X7AI15</accession>
<dbReference type="AlphaFoldDB" id="A0A1X7AI15"/>
<organism evidence="1 2">
    <name type="scientific">Parendozoicomonas haliclonae</name>
    <dbReference type="NCBI Taxonomy" id="1960125"/>
    <lineage>
        <taxon>Bacteria</taxon>
        <taxon>Pseudomonadati</taxon>
        <taxon>Pseudomonadota</taxon>
        <taxon>Gammaproteobacteria</taxon>
        <taxon>Oceanospirillales</taxon>
        <taxon>Endozoicomonadaceae</taxon>
        <taxon>Parendozoicomonas</taxon>
    </lineage>
</organism>
<name>A0A1X7AI15_9GAMM</name>
<dbReference type="Proteomes" id="UP000196573">
    <property type="component" value="Unassembled WGS sequence"/>
</dbReference>
<proteinExistence type="predicted"/>
<gene>
    <name evidence="1" type="ORF">EHSB41UT_00785</name>
</gene>
<keyword evidence="2" id="KW-1185">Reference proteome</keyword>
<protein>
    <submittedName>
        <fullName evidence="1">Uncharacterized protein</fullName>
    </submittedName>
</protein>
<evidence type="ECO:0000313" key="2">
    <source>
        <dbReference type="Proteomes" id="UP000196573"/>
    </source>
</evidence>
<evidence type="ECO:0000313" key="1">
    <source>
        <dbReference type="EMBL" id="SMA37763.1"/>
    </source>
</evidence>
<reference evidence="1 2" key="1">
    <citation type="submission" date="2017-03" db="EMBL/GenBank/DDBJ databases">
        <authorList>
            <person name="Afonso C.L."/>
            <person name="Miller P.J."/>
            <person name="Scott M.A."/>
            <person name="Spackman E."/>
            <person name="Goraichik I."/>
            <person name="Dimitrov K.M."/>
            <person name="Suarez D.L."/>
            <person name="Swayne D.E."/>
        </authorList>
    </citation>
    <scope>NUCLEOTIDE SEQUENCE [LARGE SCALE GENOMIC DNA]</scope>
    <source>
        <strain evidence="1">SB41UT1</strain>
    </source>
</reference>
<dbReference type="EMBL" id="FWPT01000002">
    <property type="protein sequence ID" value="SMA37763.1"/>
    <property type="molecule type" value="Genomic_DNA"/>
</dbReference>
<sequence length="48" mass="5462">MYYQAQQLLWGVQKIANIHFNTTEIPIDENICLNSALGSGSFARWFDG</sequence>